<dbReference type="Proteomes" id="UP000294616">
    <property type="component" value="Unassembled WGS sequence"/>
</dbReference>
<evidence type="ECO:0000256" key="4">
    <source>
        <dbReference type="ARBA" id="ARBA00022552"/>
    </source>
</evidence>
<evidence type="ECO:0000313" key="13">
    <source>
        <dbReference type="EMBL" id="TCK82822.1"/>
    </source>
</evidence>
<protein>
    <recommendedName>
        <fullName evidence="10">Ribosomal RNA small subunit methyltransferase E</fullName>
        <ecNumber evidence="10">2.1.1.193</ecNumber>
    </recommendedName>
</protein>
<keyword evidence="4 10" id="KW-0698">rRNA processing</keyword>
<evidence type="ECO:0000256" key="5">
    <source>
        <dbReference type="ARBA" id="ARBA00022603"/>
    </source>
</evidence>
<dbReference type="SUPFAM" id="SSF75217">
    <property type="entry name" value="alpha/beta knot"/>
    <property type="match status" value="1"/>
</dbReference>
<evidence type="ECO:0000256" key="1">
    <source>
        <dbReference type="ARBA" id="ARBA00004496"/>
    </source>
</evidence>
<organism evidence="13 14">
    <name type="scientific">Albibacterium bauzanense</name>
    <dbReference type="NCBI Taxonomy" id="653929"/>
    <lineage>
        <taxon>Bacteria</taxon>
        <taxon>Pseudomonadati</taxon>
        <taxon>Bacteroidota</taxon>
        <taxon>Sphingobacteriia</taxon>
        <taxon>Sphingobacteriales</taxon>
        <taxon>Sphingobacteriaceae</taxon>
        <taxon>Albibacterium</taxon>
    </lineage>
</organism>
<accession>A0A4R1LVE0</accession>
<dbReference type="OrthoDB" id="9815641at2"/>
<dbReference type="EMBL" id="SMGO01000002">
    <property type="protein sequence ID" value="TCK82822.1"/>
    <property type="molecule type" value="Genomic_DNA"/>
</dbReference>
<feature type="domain" description="Ribosomal RNA small subunit methyltransferase E PUA-like" evidence="12">
    <location>
        <begin position="18"/>
        <end position="65"/>
    </location>
</feature>
<dbReference type="NCBIfam" id="NF008702">
    <property type="entry name" value="PRK11713.6-1"/>
    <property type="match status" value="1"/>
</dbReference>
<dbReference type="GO" id="GO:0070042">
    <property type="term" value="F:rRNA (uridine-N3-)-methyltransferase activity"/>
    <property type="evidence" value="ECO:0007669"/>
    <property type="project" value="TreeGrafter"/>
</dbReference>
<dbReference type="NCBIfam" id="TIGR00046">
    <property type="entry name" value="RsmE family RNA methyltransferase"/>
    <property type="match status" value="1"/>
</dbReference>
<evidence type="ECO:0000256" key="10">
    <source>
        <dbReference type="PIRNR" id="PIRNR015601"/>
    </source>
</evidence>
<feature type="domain" description="Ribosomal RNA small subunit methyltransferase E methyltransferase" evidence="11">
    <location>
        <begin position="75"/>
        <end position="228"/>
    </location>
</feature>
<evidence type="ECO:0000256" key="9">
    <source>
        <dbReference type="ARBA" id="ARBA00047944"/>
    </source>
</evidence>
<comment type="similarity">
    <text evidence="2 10">Belongs to the RNA methyltransferase RsmE family.</text>
</comment>
<keyword evidence="14" id="KW-1185">Reference proteome</keyword>
<dbReference type="InterPro" id="IPR046887">
    <property type="entry name" value="RsmE_PUA-like"/>
</dbReference>
<evidence type="ECO:0000256" key="2">
    <source>
        <dbReference type="ARBA" id="ARBA00005528"/>
    </source>
</evidence>
<dbReference type="GO" id="GO:0005737">
    <property type="term" value="C:cytoplasm"/>
    <property type="evidence" value="ECO:0007669"/>
    <property type="project" value="UniProtKB-SubCell"/>
</dbReference>
<evidence type="ECO:0000256" key="3">
    <source>
        <dbReference type="ARBA" id="ARBA00022490"/>
    </source>
</evidence>
<proteinExistence type="inferred from homology"/>
<keyword evidence="6 10" id="KW-0808">Transferase</keyword>
<dbReference type="Gene3D" id="2.40.240.20">
    <property type="entry name" value="Hypothetical PUA domain-like, domain 1"/>
    <property type="match status" value="1"/>
</dbReference>
<evidence type="ECO:0000256" key="7">
    <source>
        <dbReference type="ARBA" id="ARBA00022691"/>
    </source>
</evidence>
<dbReference type="GO" id="GO:0070475">
    <property type="term" value="P:rRNA base methylation"/>
    <property type="evidence" value="ECO:0007669"/>
    <property type="project" value="TreeGrafter"/>
</dbReference>
<dbReference type="Pfam" id="PF20260">
    <property type="entry name" value="PUA_4"/>
    <property type="match status" value="1"/>
</dbReference>
<comment type="catalytic activity">
    <reaction evidence="9 10">
        <text>uridine(1498) in 16S rRNA + S-adenosyl-L-methionine = N(3)-methyluridine(1498) in 16S rRNA + S-adenosyl-L-homocysteine + H(+)</text>
        <dbReference type="Rhea" id="RHEA:42920"/>
        <dbReference type="Rhea" id="RHEA-COMP:10283"/>
        <dbReference type="Rhea" id="RHEA-COMP:10284"/>
        <dbReference type="ChEBI" id="CHEBI:15378"/>
        <dbReference type="ChEBI" id="CHEBI:57856"/>
        <dbReference type="ChEBI" id="CHEBI:59789"/>
        <dbReference type="ChEBI" id="CHEBI:65315"/>
        <dbReference type="ChEBI" id="CHEBI:74502"/>
        <dbReference type="EC" id="2.1.1.193"/>
    </reaction>
</comment>
<reference evidence="13 14" key="1">
    <citation type="submission" date="2019-03" db="EMBL/GenBank/DDBJ databases">
        <title>Genomic Encyclopedia of Archaeal and Bacterial Type Strains, Phase II (KMG-II): from individual species to whole genera.</title>
        <authorList>
            <person name="Goeker M."/>
        </authorList>
    </citation>
    <scope>NUCLEOTIDE SEQUENCE [LARGE SCALE GENOMIC DNA]</scope>
    <source>
        <strain evidence="13 14">DSM 22554</strain>
    </source>
</reference>
<gene>
    <name evidence="13" type="ORF">C8N28_1407</name>
</gene>
<dbReference type="EC" id="2.1.1.193" evidence="10"/>
<dbReference type="InterPro" id="IPR029028">
    <property type="entry name" value="Alpha/beta_knot_MTases"/>
</dbReference>
<evidence type="ECO:0000256" key="8">
    <source>
        <dbReference type="ARBA" id="ARBA00025699"/>
    </source>
</evidence>
<evidence type="ECO:0000313" key="14">
    <source>
        <dbReference type="Proteomes" id="UP000294616"/>
    </source>
</evidence>
<evidence type="ECO:0000256" key="6">
    <source>
        <dbReference type="ARBA" id="ARBA00022679"/>
    </source>
</evidence>
<keyword evidence="7 10" id="KW-0949">S-adenosyl-L-methionine</keyword>
<evidence type="ECO:0000259" key="12">
    <source>
        <dbReference type="Pfam" id="PF20260"/>
    </source>
</evidence>
<dbReference type="InterPro" id="IPR029026">
    <property type="entry name" value="tRNA_m1G_MTases_N"/>
</dbReference>
<dbReference type="PANTHER" id="PTHR30027">
    <property type="entry name" value="RIBOSOMAL RNA SMALL SUBUNIT METHYLTRANSFERASE E"/>
    <property type="match status" value="1"/>
</dbReference>
<evidence type="ECO:0000259" key="11">
    <source>
        <dbReference type="Pfam" id="PF04452"/>
    </source>
</evidence>
<comment type="function">
    <text evidence="8 10">Specifically methylates the N3 position of the uracil ring of uridine 1498 (m3U1498) in 16S rRNA. Acts on the fully assembled 30S ribosomal subunit.</text>
</comment>
<dbReference type="CDD" id="cd18084">
    <property type="entry name" value="RsmE-like"/>
    <property type="match status" value="1"/>
</dbReference>
<dbReference type="InterPro" id="IPR015947">
    <property type="entry name" value="PUA-like_sf"/>
</dbReference>
<dbReference type="Gene3D" id="3.40.1280.10">
    <property type="match status" value="1"/>
</dbReference>
<dbReference type="InterPro" id="IPR006700">
    <property type="entry name" value="RsmE"/>
</dbReference>
<keyword evidence="3 10" id="KW-0963">Cytoplasm</keyword>
<dbReference type="Pfam" id="PF04452">
    <property type="entry name" value="Methyltrans_RNA"/>
    <property type="match status" value="1"/>
</dbReference>
<dbReference type="AlphaFoldDB" id="A0A4R1LVE0"/>
<comment type="subcellular location">
    <subcellularLocation>
        <location evidence="1 10">Cytoplasm</location>
    </subcellularLocation>
</comment>
<dbReference type="InterPro" id="IPR046886">
    <property type="entry name" value="RsmE_MTase_dom"/>
</dbReference>
<dbReference type="PIRSF" id="PIRSF015601">
    <property type="entry name" value="MTase_slr0722"/>
    <property type="match status" value="1"/>
</dbReference>
<keyword evidence="5 10" id="KW-0489">Methyltransferase</keyword>
<name>A0A4R1LVE0_9SPHI</name>
<sequence length="236" mass="26988">MHIFYTPDIENQCLYYDLSEEESKHCTRVLRLKAGANITLIDGNGGIYTGKIADSVNKKRTRVDILSFVRDAKKRNYNLHMVVAPTKSLERYEWFLEKATEIGIDEITPIICERSERTVMKLDRLNKIVISAMKQSQQSFLPIVNEPVKLKDFFNLKFEGKKFIAHCLENEKKQLKESLKENEDAVILIGPEGDFSDTEIEQALSLGYIPITLGNTRLRTETAALVACMEANLINR</sequence>
<dbReference type="RefSeq" id="WP_132222987.1">
    <property type="nucleotide sequence ID" value="NZ_SMGO01000002.1"/>
</dbReference>
<dbReference type="SUPFAM" id="SSF88697">
    <property type="entry name" value="PUA domain-like"/>
    <property type="match status" value="1"/>
</dbReference>
<dbReference type="PANTHER" id="PTHR30027:SF3">
    <property type="entry name" value="16S RRNA (URACIL(1498)-N(3))-METHYLTRANSFERASE"/>
    <property type="match status" value="1"/>
</dbReference>
<comment type="caution">
    <text evidence="13">The sequence shown here is derived from an EMBL/GenBank/DDBJ whole genome shotgun (WGS) entry which is preliminary data.</text>
</comment>